<dbReference type="GO" id="GO:0016567">
    <property type="term" value="P:protein ubiquitination"/>
    <property type="evidence" value="ECO:0007669"/>
    <property type="project" value="UniProtKB-UniPathway"/>
</dbReference>
<evidence type="ECO:0000259" key="8">
    <source>
        <dbReference type="PROSITE" id="PS51698"/>
    </source>
</evidence>
<feature type="domain" description="U-box" evidence="8">
    <location>
        <begin position="48"/>
        <end position="119"/>
    </location>
</feature>
<proteinExistence type="predicted"/>
<feature type="compositionally biased region" description="Low complexity" evidence="7">
    <location>
        <begin position="14"/>
        <end position="25"/>
    </location>
</feature>
<dbReference type="FunFam" id="1.25.10.10:FF:000392">
    <property type="entry name" value="RING-type E3 ubiquitin transferase"/>
    <property type="match status" value="1"/>
</dbReference>
<dbReference type="Gene3D" id="3.30.40.10">
    <property type="entry name" value="Zinc/RING finger domain, C3HC4 (zinc finger)"/>
    <property type="match status" value="1"/>
</dbReference>
<dbReference type="AlphaFoldDB" id="A0A6G1DV34"/>
<dbReference type="Pfam" id="PF00514">
    <property type="entry name" value="Arm"/>
    <property type="match status" value="1"/>
</dbReference>
<dbReference type="PANTHER" id="PTHR23315">
    <property type="entry name" value="U BOX DOMAIN-CONTAINING"/>
    <property type="match status" value="1"/>
</dbReference>
<dbReference type="EC" id="2.3.2.27" evidence="3"/>
<dbReference type="SMART" id="SM00504">
    <property type="entry name" value="Ubox"/>
    <property type="match status" value="1"/>
</dbReference>
<evidence type="ECO:0000256" key="2">
    <source>
        <dbReference type="ARBA" id="ARBA00004906"/>
    </source>
</evidence>
<keyword evidence="4" id="KW-0808">Transferase</keyword>
<organism evidence="9 10">
    <name type="scientific">Oryza meyeriana var. granulata</name>
    <dbReference type="NCBI Taxonomy" id="110450"/>
    <lineage>
        <taxon>Eukaryota</taxon>
        <taxon>Viridiplantae</taxon>
        <taxon>Streptophyta</taxon>
        <taxon>Embryophyta</taxon>
        <taxon>Tracheophyta</taxon>
        <taxon>Spermatophyta</taxon>
        <taxon>Magnoliopsida</taxon>
        <taxon>Liliopsida</taxon>
        <taxon>Poales</taxon>
        <taxon>Poaceae</taxon>
        <taxon>BOP clade</taxon>
        <taxon>Oryzoideae</taxon>
        <taxon>Oryzeae</taxon>
        <taxon>Oryzinae</taxon>
        <taxon>Oryza</taxon>
        <taxon>Oryza meyeriana</taxon>
    </lineage>
</organism>
<dbReference type="PANTHER" id="PTHR23315:SF79">
    <property type="entry name" value="RING-TYPE E3 UBIQUITIN TRANSFERASE"/>
    <property type="match status" value="1"/>
</dbReference>
<feature type="repeat" description="ARM" evidence="6">
    <location>
        <begin position="337"/>
        <end position="381"/>
    </location>
</feature>
<evidence type="ECO:0000313" key="10">
    <source>
        <dbReference type="Proteomes" id="UP000479710"/>
    </source>
</evidence>
<keyword evidence="10" id="KW-1185">Reference proteome</keyword>
<dbReference type="InterPro" id="IPR003613">
    <property type="entry name" value="Ubox_domain"/>
</dbReference>
<name>A0A6G1DV34_9ORYZ</name>
<dbReference type="SUPFAM" id="SSF48371">
    <property type="entry name" value="ARM repeat"/>
    <property type="match status" value="1"/>
</dbReference>
<evidence type="ECO:0000256" key="7">
    <source>
        <dbReference type="SAM" id="MobiDB-lite"/>
    </source>
</evidence>
<accession>A0A6G1DV34</accession>
<dbReference type="FunFam" id="1.25.10.10:FF:000285">
    <property type="entry name" value="RING-type E3 ubiquitin transferase"/>
    <property type="match status" value="1"/>
</dbReference>
<dbReference type="OrthoDB" id="7537227at2759"/>
<feature type="repeat" description="ARM" evidence="6">
    <location>
        <begin position="294"/>
        <end position="333"/>
    </location>
</feature>
<evidence type="ECO:0000256" key="3">
    <source>
        <dbReference type="ARBA" id="ARBA00012483"/>
    </source>
</evidence>
<dbReference type="Gene3D" id="1.25.10.10">
    <property type="entry name" value="Leucine-rich Repeat Variant"/>
    <property type="match status" value="2"/>
</dbReference>
<dbReference type="Pfam" id="PF04564">
    <property type="entry name" value="U-box"/>
    <property type="match status" value="1"/>
</dbReference>
<dbReference type="InterPro" id="IPR016024">
    <property type="entry name" value="ARM-type_fold"/>
</dbReference>
<dbReference type="UniPathway" id="UPA00143"/>
<dbReference type="PROSITE" id="PS50176">
    <property type="entry name" value="ARM_REPEAT"/>
    <property type="match status" value="2"/>
</dbReference>
<evidence type="ECO:0000256" key="1">
    <source>
        <dbReference type="ARBA" id="ARBA00000900"/>
    </source>
</evidence>
<evidence type="ECO:0000256" key="5">
    <source>
        <dbReference type="ARBA" id="ARBA00022786"/>
    </source>
</evidence>
<keyword evidence="5" id="KW-0833">Ubl conjugation pathway</keyword>
<dbReference type="EMBL" id="SPHZ02000006">
    <property type="protein sequence ID" value="KAF0915523.1"/>
    <property type="molecule type" value="Genomic_DNA"/>
</dbReference>
<gene>
    <name evidence="9" type="ORF">E2562_036678</name>
</gene>
<dbReference type="InterPro" id="IPR013083">
    <property type="entry name" value="Znf_RING/FYVE/PHD"/>
</dbReference>
<evidence type="ECO:0000313" key="9">
    <source>
        <dbReference type="EMBL" id="KAF0915523.1"/>
    </source>
</evidence>
<dbReference type="InterPro" id="IPR000225">
    <property type="entry name" value="Armadillo"/>
</dbReference>
<dbReference type="InterPro" id="IPR011989">
    <property type="entry name" value="ARM-like"/>
</dbReference>
<dbReference type="GO" id="GO:0061630">
    <property type="term" value="F:ubiquitin protein ligase activity"/>
    <property type="evidence" value="ECO:0007669"/>
    <property type="project" value="UniProtKB-EC"/>
</dbReference>
<comment type="catalytic activity">
    <reaction evidence="1">
        <text>S-ubiquitinyl-[E2 ubiquitin-conjugating enzyme]-L-cysteine + [acceptor protein]-L-lysine = [E2 ubiquitin-conjugating enzyme]-L-cysteine + N(6)-ubiquitinyl-[acceptor protein]-L-lysine.</text>
        <dbReference type="EC" id="2.3.2.27"/>
    </reaction>
</comment>
<dbReference type="FunFam" id="3.30.40.10:FF:000491">
    <property type="entry name" value="RING-type E3 ubiquitin transferase"/>
    <property type="match status" value="1"/>
</dbReference>
<evidence type="ECO:0000256" key="6">
    <source>
        <dbReference type="PROSITE-ProRule" id="PRU00259"/>
    </source>
</evidence>
<comment type="pathway">
    <text evidence="2">Protein modification; protein ubiquitination.</text>
</comment>
<evidence type="ECO:0000256" key="4">
    <source>
        <dbReference type="ARBA" id="ARBA00022679"/>
    </source>
</evidence>
<dbReference type="SUPFAM" id="SSF57850">
    <property type="entry name" value="RING/U-box"/>
    <property type="match status" value="1"/>
</dbReference>
<sequence length="550" mass="57770">MGEGRPRRWKLPFHRSAPSSPSSKPSSPPEPEPHSPARSAAAAVEEEAVPAEFVCPILGTLMADPVILPSGQTYERACLQACAELAFLPPGMGSVSDAMIPNAALRAAIGTWCGRSGRAVPALPSAEAAREAVLRAMPPDAAKSVRTRRAALASSSNSSYSSPASAASTSSYTSSSEIIPADEEVGVKPVKEATNKEVVREQVETAVDPLEDVVVAKVMDAEEEEEVVLAVAGLREATRESAERRRALCTPRLLAALRRVLLIQRHASARVDATAALVNLTLEPANKVRIVRAGAVPPLVEVLRSSTSPPEAREHAAGALFGLALNEDNRAAIGVLGAVPPLLDLLTSPAHPAPARRDAGMALYHLSLAAVNQSKIARFPGAPKALLAVASSTAERTPIRRLALMVVCNVGACSEGRAALMDAGAVAAVTAILSHDDRNAELDEWCVAAMYAMSRGSLRFRGLARAAGADRALRRVAEECAPGVVRRDMARKTLRAMRNEADVEADLTGSSLECGDGDDCAGSIVSDGLMSFRRRQRELGSSSCGNTAEF</sequence>
<dbReference type="Proteomes" id="UP000479710">
    <property type="component" value="Unassembled WGS sequence"/>
</dbReference>
<protein>
    <recommendedName>
        <fullName evidence="3">RING-type E3 ubiquitin transferase</fullName>
        <ecNumber evidence="3">2.3.2.27</ecNumber>
    </recommendedName>
</protein>
<reference evidence="9 10" key="1">
    <citation type="submission" date="2019-11" db="EMBL/GenBank/DDBJ databases">
        <title>Whole genome sequence of Oryza granulata.</title>
        <authorList>
            <person name="Li W."/>
        </authorList>
    </citation>
    <scope>NUCLEOTIDE SEQUENCE [LARGE SCALE GENOMIC DNA]</scope>
    <source>
        <strain evidence="10">cv. Menghai</strain>
        <tissue evidence="9">Leaf</tissue>
    </source>
</reference>
<dbReference type="PROSITE" id="PS51698">
    <property type="entry name" value="U_BOX"/>
    <property type="match status" value="1"/>
</dbReference>
<feature type="region of interest" description="Disordered" evidence="7">
    <location>
        <begin position="1"/>
        <end position="40"/>
    </location>
</feature>
<dbReference type="SMART" id="SM00185">
    <property type="entry name" value="ARM"/>
    <property type="match status" value="4"/>
</dbReference>
<comment type="caution">
    <text evidence="9">The sequence shown here is derived from an EMBL/GenBank/DDBJ whole genome shotgun (WGS) entry which is preliminary data.</text>
</comment>
<feature type="region of interest" description="Disordered" evidence="7">
    <location>
        <begin position="153"/>
        <end position="175"/>
    </location>
</feature>